<dbReference type="AlphaFoldDB" id="A0A0F7FBS6"/>
<reference evidence="2 3" key="2">
    <citation type="journal article" date="2016" name="Genome Announc.">
        <title>Genome Sequence of a Gram-Positive Diazotroph, Paenibacillus durus Type Strain ATCC 35681.</title>
        <authorList>
            <person name="Halim M.A."/>
            <person name="Rahman A.Y."/>
            <person name="Sim K.S."/>
            <person name="Yam H.C."/>
            <person name="Rahim A.A."/>
            <person name="Ghazali A.H."/>
            <person name="Najimudin N."/>
        </authorList>
    </citation>
    <scope>NUCLEOTIDE SEQUENCE [LARGE SCALE GENOMIC DNA]</scope>
    <source>
        <strain evidence="2 3">ATCC 35681</strain>
    </source>
</reference>
<dbReference type="InterPro" id="IPR025285">
    <property type="entry name" value="DUF4145"/>
</dbReference>
<reference evidence="2 3" key="1">
    <citation type="submission" date="2015-03" db="EMBL/GenBank/DDBJ databases">
        <authorList>
            <person name="Abdul Halim M."/>
        </authorList>
    </citation>
    <scope>NUCLEOTIDE SEQUENCE [LARGE SCALE GENOMIC DNA]</scope>
    <source>
        <strain evidence="2 3">ATCC 35681</strain>
    </source>
</reference>
<sequence>MSKFYLVEFMENSDDYYEGILYISPGSNRRKPIKGIESYPEFNKGLVRAYNSTINVFNLGEWTATSILCRRLLEGITKSILPETEQYRPLARQLEILPNKVDLDKPILTLAHAIRIGGNLGAHFDLEKEPNYETSKYMVDLLEYLIEYLFILPHRIKELNEHIENLKNEKIDSNP</sequence>
<protein>
    <recommendedName>
        <fullName evidence="1">DUF4145 domain-containing protein</fullName>
    </recommendedName>
</protein>
<gene>
    <name evidence="2" type="ORF">VK70_17800</name>
</gene>
<feature type="domain" description="DUF4145" evidence="1">
    <location>
        <begin position="56"/>
        <end position="142"/>
    </location>
</feature>
<dbReference type="HOGENOM" id="CLU_130938_0_0_9"/>
<proteinExistence type="predicted"/>
<dbReference type="PATRIC" id="fig|1333534.5.peg.3923"/>
<evidence type="ECO:0000313" key="3">
    <source>
        <dbReference type="Proteomes" id="UP000034189"/>
    </source>
</evidence>
<name>A0A0F7FBS6_PAEDU</name>
<evidence type="ECO:0000313" key="2">
    <source>
        <dbReference type="EMBL" id="AKG36185.1"/>
    </source>
</evidence>
<dbReference type="Proteomes" id="UP000034189">
    <property type="component" value="Chromosome"/>
</dbReference>
<dbReference type="EMBL" id="CP011114">
    <property type="protein sequence ID" value="AKG36185.1"/>
    <property type="molecule type" value="Genomic_DNA"/>
</dbReference>
<organism evidence="2 3">
    <name type="scientific">Paenibacillus durus ATCC 35681</name>
    <dbReference type="NCBI Taxonomy" id="1333534"/>
    <lineage>
        <taxon>Bacteria</taxon>
        <taxon>Bacillati</taxon>
        <taxon>Bacillota</taxon>
        <taxon>Bacilli</taxon>
        <taxon>Bacillales</taxon>
        <taxon>Paenibacillaceae</taxon>
        <taxon>Paenibacillus</taxon>
    </lineage>
</organism>
<accession>A0A0F7FBS6</accession>
<evidence type="ECO:0000259" key="1">
    <source>
        <dbReference type="Pfam" id="PF13643"/>
    </source>
</evidence>
<dbReference type="Pfam" id="PF13643">
    <property type="entry name" value="DUF4145"/>
    <property type="match status" value="1"/>
</dbReference>